<evidence type="ECO:0000259" key="2">
    <source>
        <dbReference type="SMART" id="SM00093"/>
    </source>
</evidence>
<dbReference type="AlphaFoldDB" id="A0A9X1MJI9"/>
<dbReference type="InterPro" id="IPR000215">
    <property type="entry name" value="Serpin_fam"/>
</dbReference>
<reference evidence="3" key="1">
    <citation type="submission" date="2021-11" db="EMBL/GenBank/DDBJ databases">
        <title>Genome sequence.</title>
        <authorList>
            <person name="Sun Q."/>
        </authorList>
    </citation>
    <scope>NUCLEOTIDE SEQUENCE</scope>
    <source>
        <strain evidence="3">JC732</strain>
    </source>
</reference>
<dbReference type="CDD" id="cd19590">
    <property type="entry name" value="serpin_thermopin-like"/>
    <property type="match status" value="1"/>
</dbReference>
<gene>
    <name evidence="3" type="ORF">LOC68_05825</name>
</gene>
<dbReference type="RefSeq" id="WP_230216692.1">
    <property type="nucleotide sequence ID" value="NZ_JAJKFT010000004.1"/>
</dbReference>
<dbReference type="PANTHER" id="PTHR11461">
    <property type="entry name" value="SERINE PROTEASE INHIBITOR, SERPIN"/>
    <property type="match status" value="1"/>
</dbReference>
<accession>A0A9X1MJI9</accession>
<name>A0A9X1MJI9_9BACT</name>
<dbReference type="EMBL" id="JAJKFT010000004">
    <property type="protein sequence ID" value="MCC9627906.1"/>
    <property type="molecule type" value="Genomic_DNA"/>
</dbReference>
<evidence type="ECO:0000256" key="1">
    <source>
        <dbReference type="RuleBase" id="RU000411"/>
    </source>
</evidence>
<evidence type="ECO:0000313" key="3">
    <source>
        <dbReference type="EMBL" id="MCC9627906.1"/>
    </source>
</evidence>
<dbReference type="SMART" id="SM00093">
    <property type="entry name" value="SERPIN"/>
    <property type="match status" value="1"/>
</dbReference>
<dbReference type="InterPro" id="IPR023796">
    <property type="entry name" value="Serpin_dom"/>
</dbReference>
<protein>
    <submittedName>
        <fullName evidence="3">Serpin family protein</fullName>
    </submittedName>
</protein>
<comment type="caution">
    <text evidence="3">The sequence shown here is derived from an EMBL/GenBank/DDBJ whole genome shotgun (WGS) entry which is preliminary data.</text>
</comment>
<dbReference type="InterPro" id="IPR042178">
    <property type="entry name" value="Serpin_sf_1"/>
</dbReference>
<dbReference type="Proteomes" id="UP001139103">
    <property type="component" value="Unassembled WGS sequence"/>
</dbReference>
<organism evidence="3 4">
    <name type="scientific">Blastopirellula sediminis</name>
    <dbReference type="NCBI Taxonomy" id="2894196"/>
    <lineage>
        <taxon>Bacteria</taxon>
        <taxon>Pseudomonadati</taxon>
        <taxon>Planctomycetota</taxon>
        <taxon>Planctomycetia</taxon>
        <taxon>Pirellulales</taxon>
        <taxon>Pirellulaceae</taxon>
        <taxon>Blastopirellula</taxon>
    </lineage>
</organism>
<dbReference type="GO" id="GO:0005615">
    <property type="term" value="C:extracellular space"/>
    <property type="evidence" value="ECO:0007669"/>
    <property type="project" value="InterPro"/>
</dbReference>
<dbReference type="Gene3D" id="3.30.497.10">
    <property type="entry name" value="Antithrombin, subunit I, domain 2"/>
    <property type="match status" value="1"/>
</dbReference>
<dbReference type="InterPro" id="IPR042185">
    <property type="entry name" value="Serpin_sf_2"/>
</dbReference>
<sequence length="401" mass="44904">MKPETPWKDPGDQIRLAKSVNQFGFRLFDQIGQASCDNLLLSPSGIATAIAMTMSGAAAETLSELTNSLGFPFSDERVQTAFVDLAANARPGGVEFRSANRIWGQQSYHFLPEFLRTTRESFGAELGEVDFQQDPEAARQQINAWVAAQTADCIPELIPPQTLNPMSRLVLTNAIYFLGAWEYPFSAAATSEEDFFASPERAIRVPMMRKSRSFSYGENESLQLLNLPYQRYSRETIERMNHGEKVSNEWGDISMLIFLPRPQYDVISIVRQLALEGAKSLPQLRHREVDVFLPRFQIDSSLSLGATLQRLGVKKAFTLDADFSRMSDDPEGLLISDVLHQAFIKVDEEGTEAAAATAVMHIGGAAYEKQVPVEFRADRPFLFAIQDNWTQSIHFLGRYMG</sequence>
<dbReference type="PANTHER" id="PTHR11461:SF211">
    <property type="entry name" value="GH10112P-RELATED"/>
    <property type="match status" value="1"/>
</dbReference>
<keyword evidence="4" id="KW-1185">Reference proteome</keyword>
<evidence type="ECO:0000313" key="4">
    <source>
        <dbReference type="Proteomes" id="UP001139103"/>
    </source>
</evidence>
<comment type="similarity">
    <text evidence="1">Belongs to the serpin family.</text>
</comment>
<dbReference type="PROSITE" id="PS00284">
    <property type="entry name" value="SERPIN"/>
    <property type="match status" value="1"/>
</dbReference>
<dbReference type="SUPFAM" id="SSF56574">
    <property type="entry name" value="Serpins"/>
    <property type="match status" value="1"/>
</dbReference>
<dbReference type="InterPro" id="IPR023795">
    <property type="entry name" value="Serpin_CS"/>
</dbReference>
<dbReference type="Pfam" id="PF00079">
    <property type="entry name" value="Serpin"/>
    <property type="match status" value="1"/>
</dbReference>
<proteinExistence type="inferred from homology"/>
<dbReference type="InterPro" id="IPR036186">
    <property type="entry name" value="Serpin_sf"/>
</dbReference>
<feature type="domain" description="Serpin" evidence="2">
    <location>
        <begin position="25"/>
        <end position="400"/>
    </location>
</feature>
<dbReference type="GO" id="GO:0004867">
    <property type="term" value="F:serine-type endopeptidase inhibitor activity"/>
    <property type="evidence" value="ECO:0007669"/>
    <property type="project" value="InterPro"/>
</dbReference>
<dbReference type="Gene3D" id="2.30.39.10">
    <property type="entry name" value="Alpha-1-antitrypsin, domain 1"/>
    <property type="match status" value="1"/>
</dbReference>